<organism evidence="1">
    <name type="scientific">Physcomitrium patens</name>
    <name type="common">Spreading-leaved earth moss</name>
    <name type="synonym">Physcomitrella patens</name>
    <dbReference type="NCBI Taxonomy" id="3218"/>
    <lineage>
        <taxon>Eukaryota</taxon>
        <taxon>Viridiplantae</taxon>
        <taxon>Streptophyta</taxon>
        <taxon>Embryophyta</taxon>
        <taxon>Bryophyta</taxon>
        <taxon>Bryophytina</taxon>
        <taxon>Bryopsida</taxon>
        <taxon>Funariidae</taxon>
        <taxon>Funariales</taxon>
        <taxon>Funariaceae</taxon>
        <taxon>Physcomitrium</taxon>
    </lineage>
</organism>
<proteinExistence type="predicted"/>
<dbReference type="AlphaFoldDB" id="A0A2K1JWG5"/>
<dbReference type="EnsemblPlants" id="Pp3c11_26770V3.1">
    <property type="protein sequence ID" value="PAC:32958115.CDS.1"/>
    <property type="gene ID" value="Pp3c11_26770"/>
</dbReference>
<evidence type="ECO:0000313" key="1">
    <source>
        <dbReference type="EMBL" id="PNR45866.1"/>
    </source>
</evidence>
<evidence type="ECO:0000313" key="3">
    <source>
        <dbReference type="Proteomes" id="UP000006727"/>
    </source>
</evidence>
<reference evidence="1 3" key="1">
    <citation type="journal article" date="2008" name="Science">
        <title>The Physcomitrella genome reveals evolutionary insights into the conquest of land by plants.</title>
        <authorList>
            <person name="Rensing S."/>
            <person name="Lang D."/>
            <person name="Zimmer A."/>
            <person name="Terry A."/>
            <person name="Salamov A."/>
            <person name="Shapiro H."/>
            <person name="Nishiyama T."/>
            <person name="Perroud P.-F."/>
            <person name="Lindquist E."/>
            <person name="Kamisugi Y."/>
            <person name="Tanahashi T."/>
            <person name="Sakakibara K."/>
            <person name="Fujita T."/>
            <person name="Oishi K."/>
            <person name="Shin-I T."/>
            <person name="Kuroki Y."/>
            <person name="Toyoda A."/>
            <person name="Suzuki Y."/>
            <person name="Hashimoto A."/>
            <person name="Yamaguchi K."/>
            <person name="Sugano A."/>
            <person name="Kohara Y."/>
            <person name="Fujiyama A."/>
            <person name="Anterola A."/>
            <person name="Aoki S."/>
            <person name="Ashton N."/>
            <person name="Barbazuk W.B."/>
            <person name="Barker E."/>
            <person name="Bennetzen J."/>
            <person name="Bezanilla M."/>
            <person name="Blankenship R."/>
            <person name="Cho S.H."/>
            <person name="Dutcher S."/>
            <person name="Estelle M."/>
            <person name="Fawcett J.A."/>
            <person name="Gundlach H."/>
            <person name="Hanada K."/>
            <person name="Heyl A."/>
            <person name="Hicks K.A."/>
            <person name="Hugh J."/>
            <person name="Lohr M."/>
            <person name="Mayer K."/>
            <person name="Melkozernov A."/>
            <person name="Murata T."/>
            <person name="Nelson D."/>
            <person name="Pils B."/>
            <person name="Prigge M."/>
            <person name="Reiss B."/>
            <person name="Renner T."/>
            <person name="Rombauts S."/>
            <person name="Rushton P."/>
            <person name="Sanderfoot A."/>
            <person name="Schween G."/>
            <person name="Shiu S.-H."/>
            <person name="Stueber K."/>
            <person name="Theodoulou F.L."/>
            <person name="Tu H."/>
            <person name="Van de Peer Y."/>
            <person name="Verrier P.J."/>
            <person name="Waters E."/>
            <person name="Wood A."/>
            <person name="Yang L."/>
            <person name="Cove D."/>
            <person name="Cuming A."/>
            <person name="Hasebe M."/>
            <person name="Lucas S."/>
            <person name="Mishler D.B."/>
            <person name="Reski R."/>
            <person name="Grigoriev I."/>
            <person name="Quatrano R.S."/>
            <person name="Boore J.L."/>
        </authorList>
    </citation>
    <scope>NUCLEOTIDE SEQUENCE [LARGE SCALE GENOMIC DNA]</scope>
    <source>
        <strain evidence="2 3">cv. Gransden 2004</strain>
    </source>
</reference>
<dbReference type="PaxDb" id="3218-PP1S332_26V6.1"/>
<sequence length="106" mass="11878">MDVPLQVFSCNSGDCISVSFEQIQHLSEISEPDLRRGVSRGFCRRRVELNTTVRRMEASIPEIFIALENAVDHCINFTGVVEAKSLLRTLDHLSKLIVWNGSCSLA</sequence>
<reference evidence="1 3" key="2">
    <citation type="journal article" date="2018" name="Plant J.">
        <title>The Physcomitrella patens chromosome-scale assembly reveals moss genome structure and evolution.</title>
        <authorList>
            <person name="Lang D."/>
            <person name="Ullrich K.K."/>
            <person name="Murat F."/>
            <person name="Fuchs J."/>
            <person name="Jenkins J."/>
            <person name="Haas F.B."/>
            <person name="Piednoel M."/>
            <person name="Gundlach H."/>
            <person name="Van Bel M."/>
            <person name="Meyberg R."/>
            <person name="Vives C."/>
            <person name="Morata J."/>
            <person name="Symeonidi A."/>
            <person name="Hiss M."/>
            <person name="Muchero W."/>
            <person name="Kamisugi Y."/>
            <person name="Saleh O."/>
            <person name="Blanc G."/>
            <person name="Decker E.L."/>
            <person name="van Gessel N."/>
            <person name="Grimwood J."/>
            <person name="Hayes R.D."/>
            <person name="Graham S.W."/>
            <person name="Gunter L.E."/>
            <person name="McDaniel S.F."/>
            <person name="Hoernstein S.N.W."/>
            <person name="Larsson A."/>
            <person name="Li F.W."/>
            <person name="Perroud P.F."/>
            <person name="Phillips J."/>
            <person name="Ranjan P."/>
            <person name="Rokshar D.S."/>
            <person name="Rothfels C.J."/>
            <person name="Schneider L."/>
            <person name="Shu S."/>
            <person name="Stevenson D.W."/>
            <person name="Thummler F."/>
            <person name="Tillich M."/>
            <person name="Villarreal Aguilar J.C."/>
            <person name="Widiez T."/>
            <person name="Wong G.K."/>
            <person name="Wymore A."/>
            <person name="Zhang Y."/>
            <person name="Zimmer A.D."/>
            <person name="Quatrano R.S."/>
            <person name="Mayer K.F.X."/>
            <person name="Goodstein D."/>
            <person name="Casacuberta J.M."/>
            <person name="Vandepoele K."/>
            <person name="Reski R."/>
            <person name="Cuming A.C."/>
            <person name="Tuskan G.A."/>
            <person name="Maumus F."/>
            <person name="Salse J."/>
            <person name="Schmutz J."/>
            <person name="Rensing S.A."/>
        </authorList>
    </citation>
    <scope>NUCLEOTIDE SEQUENCE [LARGE SCALE GENOMIC DNA]</scope>
    <source>
        <strain evidence="2 3">cv. Gransden 2004</strain>
    </source>
</reference>
<name>A0A2K1JWG5_PHYPA</name>
<dbReference type="EMBL" id="ABEU02000011">
    <property type="protein sequence ID" value="PNR45866.1"/>
    <property type="molecule type" value="Genomic_DNA"/>
</dbReference>
<dbReference type="InParanoid" id="A0A2K1JWG5"/>
<dbReference type="Gramene" id="Pp3c11_26770V3.1">
    <property type="protein sequence ID" value="PAC:32958115.CDS.1"/>
    <property type="gene ID" value="Pp3c11_26770"/>
</dbReference>
<keyword evidence="3" id="KW-1185">Reference proteome</keyword>
<gene>
    <name evidence="1" type="ORF">PHYPA_015637</name>
</gene>
<reference evidence="2" key="3">
    <citation type="submission" date="2020-12" db="UniProtKB">
        <authorList>
            <consortium name="EnsemblPlants"/>
        </authorList>
    </citation>
    <scope>IDENTIFICATION</scope>
</reference>
<accession>A0A2K1JWG5</accession>
<dbReference type="STRING" id="3218.A0A2K1JWG5"/>
<protein>
    <submittedName>
        <fullName evidence="1 2">Uncharacterized protein</fullName>
    </submittedName>
</protein>
<dbReference type="Proteomes" id="UP000006727">
    <property type="component" value="Chromosome 11"/>
</dbReference>
<evidence type="ECO:0000313" key="2">
    <source>
        <dbReference type="EnsemblPlants" id="PAC:32958115.CDS.1"/>
    </source>
</evidence>